<comment type="caution">
    <text evidence="1">The sequence shown here is derived from an EMBL/GenBank/DDBJ whole genome shotgun (WGS) entry which is preliminary data.</text>
</comment>
<organism evidence="1 2">
    <name type="scientific">Ceratitis capitata</name>
    <name type="common">Mediterranean fruit fly</name>
    <name type="synonym">Tephritis capitata</name>
    <dbReference type="NCBI Taxonomy" id="7213"/>
    <lineage>
        <taxon>Eukaryota</taxon>
        <taxon>Metazoa</taxon>
        <taxon>Ecdysozoa</taxon>
        <taxon>Arthropoda</taxon>
        <taxon>Hexapoda</taxon>
        <taxon>Insecta</taxon>
        <taxon>Pterygota</taxon>
        <taxon>Neoptera</taxon>
        <taxon>Endopterygota</taxon>
        <taxon>Diptera</taxon>
        <taxon>Brachycera</taxon>
        <taxon>Muscomorpha</taxon>
        <taxon>Tephritoidea</taxon>
        <taxon>Tephritidae</taxon>
        <taxon>Ceratitis</taxon>
        <taxon>Ceratitis</taxon>
    </lineage>
</organism>
<dbReference type="AlphaFoldDB" id="A0A811U8J3"/>
<evidence type="ECO:0000313" key="1">
    <source>
        <dbReference type="EMBL" id="CAD6995151.1"/>
    </source>
</evidence>
<accession>A0A811U8J3</accession>
<protein>
    <submittedName>
        <fullName evidence="1">(Mediterranean fruit fly) hypothetical protein</fullName>
    </submittedName>
</protein>
<dbReference type="EMBL" id="CAJHJT010000001">
    <property type="protein sequence ID" value="CAD6995151.1"/>
    <property type="molecule type" value="Genomic_DNA"/>
</dbReference>
<name>A0A811U8J3_CERCA</name>
<gene>
    <name evidence="1" type="ORF">CCAP1982_LOCUS3872</name>
</gene>
<proteinExistence type="predicted"/>
<dbReference type="Proteomes" id="UP000606786">
    <property type="component" value="Unassembled WGS sequence"/>
</dbReference>
<evidence type="ECO:0000313" key="2">
    <source>
        <dbReference type="Proteomes" id="UP000606786"/>
    </source>
</evidence>
<sequence length="56" mass="6026">MKSVRSLIVLAHESNRVVIFRVAGVTASLSTPAIPPTQVPLKVEWQVVANDSNVTV</sequence>
<keyword evidence="2" id="KW-1185">Reference proteome</keyword>
<reference evidence="1" key="1">
    <citation type="submission" date="2020-11" db="EMBL/GenBank/DDBJ databases">
        <authorList>
            <person name="Whitehead M."/>
        </authorList>
    </citation>
    <scope>NUCLEOTIDE SEQUENCE</scope>
    <source>
        <strain evidence="1">EGII</strain>
    </source>
</reference>